<comment type="subcellular location">
    <subcellularLocation>
        <location evidence="1">Host cell</location>
    </subcellularLocation>
    <subcellularLocation>
        <location evidence="2">Secreted</location>
    </subcellularLocation>
</comment>
<dbReference type="GO" id="GO:0005576">
    <property type="term" value="C:extracellular region"/>
    <property type="evidence" value="ECO:0007669"/>
    <property type="project" value="UniProtKB-SubCell"/>
</dbReference>
<evidence type="ECO:0000256" key="1">
    <source>
        <dbReference type="ARBA" id="ARBA00004340"/>
    </source>
</evidence>
<dbReference type="Pfam" id="PF20147">
    <property type="entry name" value="Crinkler"/>
    <property type="match status" value="1"/>
</dbReference>
<evidence type="ECO:0000256" key="3">
    <source>
        <dbReference type="ARBA" id="ARBA00022525"/>
    </source>
</evidence>
<organism evidence="5 6">
    <name type="scientific">Phytophthora lilii</name>
    <dbReference type="NCBI Taxonomy" id="2077276"/>
    <lineage>
        <taxon>Eukaryota</taxon>
        <taxon>Sar</taxon>
        <taxon>Stramenopiles</taxon>
        <taxon>Oomycota</taxon>
        <taxon>Peronosporomycetes</taxon>
        <taxon>Peronosporales</taxon>
        <taxon>Peronosporaceae</taxon>
        <taxon>Phytophthora</taxon>
    </lineage>
</organism>
<evidence type="ECO:0000256" key="2">
    <source>
        <dbReference type="ARBA" id="ARBA00004613"/>
    </source>
</evidence>
<evidence type="ECO:0000313" key="6">
    <source>
        <dbReference type="Proteomes" id="UP001165083"/>
    </source>
</evidence>
<dbReference type="Proteomes" id="UP001165083">
    <property type="component" value="Unassembled WGS sequence"/>
</dbReference>
<comment type="caution">
    <text evidence="5">The sequence shown here is derived from an EMBL/GenBank/DDBJ whole genome shotgun (WGS) entry which is preliminary data.</text>
</comment>
<gene>
    <name evidence="5" type="ORF">Plil01_000397700</name>
</gene>
<proteinExistence type="predicted"/>
<reference evidence="5" key="1">
    <citation type="submission" date="2023-04" db="EMBL/GenBank/DDBJ databases">
        <title>Phytophthora lilii NBRC 32176.</title>
        <authorList>
            <person name="Ichikawa N."/>
            <person name="Sato H."/>
            <person name="Tonouchi N."/>
        </authorList>
    </citation>
    <scope>NUCLEOTIDE SEQUENCE</scope>
    <source>
        <strain evidence="5">NBRC 32176</strain>
    </source>
</reference>
<evidence type="ECO:0000313" key="5">
    <source>
        <dbReference type="EMBL" id="GMF13510.1"/>
    </source>
</evidence>
<dbReference type="EMBL" id="BSXW01000159">
    <property type="protein sequence ID" value="GMF13510.1"/>
    <property type="molecule type" value="Genomic_DNA"/>
</dbReference>
<dbReference type="GO" id="GO:0043657">
    <property type="term" value="C:host cell"/>
    <property type="evidence" value="ECO:0007669"/>
    <property type="project" value="UniProtKB-SubCell"/>
</dbReference>
<keyword evidence="6" id="KW-1185">Reference proteome</keyword>
<sequence length="141" mass="16224">MIQFPSFALSSDFSQVQLNSQTAIYQLHASVVLLNTATRIRCLEMSRETMVLLKCALVGKGTVISILIEEWKTAGLLKDSIAEKLRYPEPAYRLKLFLAKTGNAWLESDSEDVKKARTLLQLKRWWLKTRNYKVSLVYVQR</sequence>
<accession>A0A9W6WR50</accession>
<feature type="domain" description="Crinkler effector protein N-terminal" evidence="4">
    <location>
        <begin position="53"/>
        <end position="119"/>
    </location>
</feature>
<name>A0A9W6WR50_9STRA</name>
<dbReference type="AlphaFoldDB" id="A0A9W6WR50"/>
<dbReference type="InterPro" id="IPR045379">
    <property type="entry name" value="Crinkler_N"/>
</dbReference>
<keyword evidence="3" id="KW-0964">Secreted</keyword>
<protein>
    <submittedName>
        <fullName evidence="5">Unnamed protein product</fullName>
    </submittedName>
</protein>
<evidence type="ECO:0000259" key="4">
    <source>
        <dbReference type="Pfam" id="PF20147"/>
    </source>
</evidence>